<gene>
    <name evidence="7" type="ORF">Taro_033208</name>
</gene>
<evidence type="ECO:0000256" key="3">
    <source>
        <dbReference type="ARBA" id="ARBA00023015"/>
    </source>
</evidence>
<dbReference type="OrthoDB" id="1871608at2759"/>
<name>A0A843WBT0_COLES</name>
<evidence type="ECO:0000313" key="7">
    <source>
        <dbReference type="EMBL" id="MQM00470.1"/>
    </source>
</evidence>
<comment type="caution">
    <text evidence="7">The sequence shown here is derived from an EMBL/GenBank/DDBJ whole genome shotgun (WGS) entry which is preliminary data.</text>
</comment>
<keyword evidence="8" id="KW-1185">Reference proteome</keyword>
<evidence type="ECO:0000256" key="1">
    <source>
        <dbReference type="ARBA" id="ARBA00004123"/>
    </source>
</evidence>
<evidence type="ECO:0000256" key="2">
    <source>
        <dbReference type="ARBA" id="ARBA00022491"/>
    </source>
</evidence>
<dbReference type="InterPro" id="IPR044686">
    <property type="entry name" value="OFP17"/>
</dbReference>
<evidence type="ECO:0000256" key="4">
    <source>
        <dbReference type="ARBA" id="ARBA00023163"/>
    </source>
</evidence>
<dbReference type="GO" id="GO:0045892">
    <property type="term" value="P:negative regulation of DNA-templated transcription"/>
    <property type="evidence" value="ECO:0007669"/>
    <property type="project" value="InterPro"/>
</dbReference>
<feature type="domain" description="OVATE" evidence="6">
    <location>
        <begin position="120"/>
        <end position="180"/>
    </location>
</feature>
<dbReference type="GO" id="GO:0005634">
    <property type="term" value="C:nucleus"/>
    <property type="evidence" value="ECO:0007669"/>
    <property type="project" value="UniProtKB-SubCell"/>
</dbReference>
<dbReference type="InterPro" id="IPR006458">
    <property type="entry name" value="Ovate_C"/>
</dbReference>
<proteinExistence type="predicted"/>
<organism evidence="7 8">
    <name type="scientific">Colocasia esculenta</name>
    <name type="common">Wild taro</name>
    <name type="synonym">Arum esculentum</name>
    <dbReference type="NCBI Taxonomy" id="4460"/>
    <lineage>
        <taxon>Eukaryota</taxon>
        <taxon>Viridiplantae</taxon>
        <taxon>Streptophyta</taxon>
        <taxon>Embryophyta</taxon>
        <taxon>Tracheophyta</taxon>
        <taxon>Spermatophyta</taxon>
        <taxon>Magnoliopsida</taxon>
        <taxon>Liliopsida</taxon>
        <taxon>Araceae</taxon>
        <taxon>Aroideae</taxon>
        <taxon>Colocasieae</taxon>
        <taxon>Colocasia</taxon>
    </lineage>
</organism>
<dbReference type="Proteomes" id="UP000652761">
    <property type="component" value="Unassembled WGS sequence"/>
</dbReference>
<sequence>MQQALLPLKPKLPRSCRRFLQHLRPPYKSSISTALAFGHLRGADLKKKPGGRKRNQHFLPFLCRSSSVTSAELDEVGELVSMSEATRSAAAPFPSPLTPAYARLRRAVRRRDDAAELEGSRDDVEEACRSFESYLVEMIVEEGEVKDLRDVEELLYFWENLKDPLFVELVSRFYGDLCRDLFSERDDEAAEYL</sequence>
<evidence type="ECO:0000313" key="8">
    <source>
        <dbReference type="Proteomes" id="UP000652761"/>
    </source>
</evidence>
<dbReference type="PANTHER" id="PTHR34042:SF1">
    <property type="entry name" value="TRANSCRIPTION REPRESSOR OFP17"/>
    <property type="match status" value="1"/>
</dbReference>
<accession>A0A843WBT0</accession>
<dbReference type="AlphaFoldDB" id="A0A843WBT0"/>
<keyword evidence="3" id="KW-0805">Transcription regulation</keyword>
<evidence type="ECO:0000259" key="6">
    <source>
        <dbReference type="PROSITE" id="PS51754"/>
    </source>
</evidence>
<reference evidence="7" key="1">
    <citation type="submission" date="2017-07" db="EMBL/GenBank/DDBJ databases">
        <title>Taro Niue Genome Assembly and Annotation.</title>
        <authorList>
            <person name="Atibalentja N."/>
            <person name="Keating K."/>
            <person name="Fields C.J."/>
        </authorList>
    </citation>
    <scope>NUCLEOTIDE SEQUENCE</scope>
    <source>
        <strain evidence="7">Niue_2</strain>
        <tissue evidence="7">Leaf</tissue>
    </source>
</reference>
<evidence type="ECO:0000256" key="5">
    <source>
        <dbReference type="ARBA" id="ARBA00023242"/>
    </source>
</evidence>
<dbReference type="PROSITE" id="PS51754">
    <property type="entry name" value="OVATE"/>
    <property type="match status" value="1"/>
</dbReference>
<keyword evidence="4" id="KW-0804">Transcription</keyword>
<keyword evidence="5" id="KW-0539">Nucleus</keyword>
<protein>
    <recommendedName>
        <fullName evidence="6">OVATE domain-containing protein</fullName>
    </recommendedName>
</protein>
<dbReference type="PANTHER" id="PTHR34042">
    <property type="entry name" value="TRANSCRIPTION REPRESSOR OFP17"/>
    <property type="match status" value="1"/>
</dbReference>
<dbReference type="EMBL" id="NMUH01002519">
    <property type="protein sequence ID" value="MQM00470.1"/>
    <property type="molecule type" value="Genomic_DNA"/>
</dbReference>
<comment type="subcellular location">
    <subcellularLocation>
        <location evidence="1">Nucleus</location>
    </subcellularLocation>
</comment>
<keyword evidence="2" id="KW-0678">Repressor</keyword>